<evidence type="ECO:0000259" key="1">
    <source>
        <dbReference type="PROSITE" id="PS51819"/>
    </source>
</evidence>
<reference evidence="2 3" key="1">
    <citation type="submission" date="2019-10" db="EMBL/GenBank/DDBJ databases">
        <title>Alkaliphilus serpentinus sp. nov. and Alkaliphilus pronyensis sp. nov., two novel anaerobic alkaliphilic species isolated from the serpentinized-hosted hydrothermal field of the Prony Bay (New Caledonia).</title>
        <authorList>
            <person name="Postec A."/>
        </authorList>
    </citation>
    <scope>NUCLEOTIDE SEQUENCE [LARGE SCALE GENOMIC DNA]</scope>
    <source>
        <strain evidence="2 3">LacT</strain>
    </source>
</reference>
<dbReference type="InterPro" id="IPR004360">
    <property type="entry name" value="Glyas_Fos-R_dOase_dom"/>
</dbReference>
<dbReference type="Gene3D" id="3.10.180.10">
    <property type="entry name" value="2,3-Dihydroxybiphenyl 1,2-Dioxygenase, domain 1"/>
    <property type="match status" value="1"/>
</dbReference>
<dbReference type="AlphaFoldDB" id="A0A833HRN8"/>
<dbReference type="Pfam" id="PF00903">
    <property type="entry name" value="Glyoxalase"/>
    <property type="match status" value="1"/>
</dbReference>
<name>A0A833HRN8_9FIRM</name>
<dbReference type="InterPro" id="IPR029068">
    <property type="entry name" value="Glyas_Bleomycin-R_OHBP_Dase"/>
</dbReference>
<dbReference type="RefSeq" id="WP_151864289.1">
    <property type="nucleotide sequence ID" value="NZ_WBZB01000001.1"/>
</dbReference>
<dbReference type="PROSITE" id="PS51819">
    <property type="entry name" value="VOC"/>
    <property type="match status" value="1"/>
</dbReference>
<feature type="domain" description="VOC" evidence="1">
    <location>
        <begin position="4"/>
        <end position="126"/>
    </location>
</feature>
<dbReference type="SUPFAM" id="SSF54593">
    <property type="entry name" value="Glyoxalase/Bleomycin resistance protein/Dihydroxybiphenyl dioxygenase"/>
    <property type="match status" value="1"/>
</dbReference>
<dbReference type="OrthoDB" id="9815599at2"/>
<evidence type="ECO:0000313" key="2">
    <source>
        <dbReference type="EMBL" id="KAB3533781.1"/>
    </source>
</evidence>
<dbReference type="EMBL" id="WBZB01000001">
    <property type="protein sequence ID" value="KAB3533781.1"/>
    <property type="molecule type" value="Genomic_DNA"/>
</dbReference>
<protein>
    <submittedName>
        <fullName evidence="2">Glyoxalase</fullName>
    </submittedName>
</protein>
<accession>A0A833HRN8</accession>
<dbReference type="InterPro" id="IPR037523">
    <property type="entry name" value="VOC_core"/>
</dbReference>
<sequence>MKSKISLVTIWTNNMEAMKEFYNKTLGFDVKLDLGDYVEFNNEGVRFAICMRRIMEGYSLEFLQDAKGQILELAFPCDDPEDVDITYNQLIQKGVSFIHPPENMPWNQRTALFTDPDGNIHEIFAEL</sequence>
<comment type="caution">
    <text evidence="2">The sequence shown here is derived from an EMBL/GenBank/DDBJ whole genome shotgun (WGS) entry which is preliminary data.</text>
</comment>
<dbReference type="Proteomes" id="UP000465601">
    <property type="component" value="Unassembled WGS sequence"/>
</dbReference>
<keyword evidence="3" id="KW-1185">Reference proteome</keyword>
<organism evidence="2 3">
    <name type="scientific">Alkaliphilus serpentinus</name>
    <dbReference type="NCBI Taxonomy" id="1482731"/>
    <lineage>
        <taxon>Bacteria</taxon>
        <taxon>Bacillati</taxon>
        <taxon>Bacillota</taxon>
        <taxon>Clostridia</taxon>
        <taxon>Peptostreptococcales</taxon>
        <taxon>Natronincolaceae</taxon>
        <taxon>Alkaliphilus</taxon>
    </lineage>
</organism>
<dbReference type="PANTHER" id="PTHR36503">
    <property type="entry name" value="BLR2520 PROTEIN"/>
    <property type="match status" value="1"/>
</dbReference>
<dbReference type="PANTHER" id="PTHR36503:SF3">
    <property type="entry name" value="BLR0126 PROTEIN"/>
    <property type="match status" value="1"/>
</dbReference>
<gene>
    <name evidence="2" type="ORF">F8153_00005</name>
</gene>
<evidence type="ECO:0000313" key="3">
    <source>
        <dbReference type="Proteomes" id="UP000465601"/>
    </source>
</evidence>
<proteinExistence type="predicted"/>